<keyword evidence="6" id="KW-1185">Reference proteome</keyword>
<dbReference type="Proteomes" id="UP000284277">
    <property type="component" value="Unassembled WGS sequence"/>
</dbReference>
<dbReference type="PRINTS" id="PR00035">
    <property type="entry name" value="HTHGNTR"/>
</dbReference>
<dbReference type="SMART" id="SM00345">
    <property type="entry name" value="HTH_GNTR"/>
    <property type="match status" value="1"/>
</dbReference>
<dbReference type="Pfam" id="PF00392">
    <property type="entry name" value="GntR"/>
    <property type="match status" value="1"/>
</dbReference>
<keyword evidence="3" id="KW-0804">Transcription</keyword>
<dbReference type="GO" id="GO:0003700">
    <property type="term" value="F:DNA-binding transcription factor activity"/>
    <property type="evidence" value="ECO:0007669"/>
    <property type="project" value="InterPro"/>
</dbReference>
<evidence type="ECO:0000256" key="2">
    <source>
        <dbReference type="ARBA" id="ARBA00023125"/>
    </source>
</evidence>
<evidence type="ECO:0000259" key="4">
    <source>
        <dbReference type="PROSITE" id="PS50949"/>
    </source>
</evidence>
<protein>
    <submittedName>
        <fullName evidence="5">GntR family transcriptional regulator</fullName>
    </submittedName>
</protein>
<evidence type="ECO:0000313" key="6">
    <source>
        <dbReference type="Proteomes" id="UP000284277"/>
    </source>
</evidence>
<dbReference type="PANTHER" id="PTHR43537">
    <property type="entry name" value="TRANSCRIPTIONAL REGULATOR, GNTR FAMILY"/>
    <property type="match status" value="1"/>
</dbReference>
<reference evidence="5 6" key="1">
    <citation type="submission" date="2016-08" db="EMBL/GenBank/DDBJ databases">
        <title>A new outlook on sporulation: Clostridium algidixylanolyticum.</title>
        <authorList>
            <person name="Poppleton D.I."/>
            <person name="Gribaldo S."/>
        </authorList>
    </citation>
    <scope>NUCLEOTIDE SEQUENCE [LARGE SCALE GENOMIC DNA]</scope>
    <source>
        <strain evidence="5 6">SPL73</strain>
    </source>
</reference>
<keyword evidence="2" id="KW-0238">DNA-binding</keyword>
<dbReference type="EMBL" id="MCIA01000009">
    <property type="protein sequence ID" value="RKD32902.1"/>
    <property type="molecule type" value="Genomic_DNA"/>
</dbReference>
<keyword evidence="1" id="KW-0805">Transcription regulation</keyword>
<dbReference type="PANTHER" id="PTHR43537:SF5">
    <property type="entry name" value="UXU OPERON TRANSCRIPTIONAL REGULATOR"/>
    <property type="match status" value="1"/>
</dbReference>
<accession>A0A419T633</accession>
<dbReference type="SUPFAM" id="SSF48008">
    <property type="entry name" value="GntR ligand-binding domain-like"/>
    <property type="match status" value="1"/>
</dbReference>
<dbReference type="InterPro" id="IPR008920">
    <property type="entry name" value="TF_FadR/GntR_C"/>
</dbReference>
<name>A0A419T633_9FIRM</name>
<dbReference type="GO" id="GO:0003677">
    <property type="term" value="F:DNA binding"/>
    <property type="evidence" value="ECO:0007669"/>
    <property type="project" value="UniProtKB-KW"/>
</dbReference>
<dbReference type="InterPro" id="IPR036390">
    <property type="entry name" value="WH_DNA-bd_sf"/>
</dbReference>
<dbReference type="SUPFAM" id="SSF46785">
    <property type="entry name" value="Winged helix' DNA-binding domain"/>
    <property type="match status" value="1"/>
</dbReference>
<dbReference type="CDD" id="cd07377">
    <property type="entry name" value="WHTH_GntR"/>
    <property type="match status" value="1"/>
</dbReference>
<dbReference type="OrthoDB" id="9799482at2"/>
<dbReference type="PROSITE" id="PS50949">
    <property type="entry name" value="HTH_GNTR"/>
    <property type="match status" value="1"/>
</dbReference>
<gene>
    <name evidence="5" type="ORF">BET01_16855</name>
</gene>
<dbReference type="InterPro" id="IPR000524">
    <property type="entry name" value="Tscrpt_reg_HTH_GntR"/>
</dbReference>
<evidence type="ECO:0000313" key="5">
    <source>
        <dbReference type="EMBL" id="RKD32902.1"/>
    </source>
</evidence>
<dbReference type="Gene3D" id="1.10.10.10">
    <property type="entry name" value="Winged helix-like DNA-binding domain superfamily/Winged helix DNA-binding domain"/>
    <property type="match status" value="1"/>
</dbReference>
<proteinExistence type="predicted"/>
<organism evidence="5 6">
    <name type="scientific">Lacrimispora algidixylanolytica</name>
    <dbReference type="NCBI Taxonomy" id="94868"/>
    <lineage>
        <taxon>Bacteria</taxon>
        <taxon>Bacillati</taxon>
        <taxon>Bacillota</taxon>
        <taxon>Clostridia</taxon>
        <taxon>Lachnospirales</taxon>
        <taxon>Lachnospiraceae</taxon>
        <taxon>Lacrimispora</taxon>
    </lineage>
</organism>
<dbReference type="InterPro" id="IPR036388">
    <property type="entry name" value="WH-like_DNA-bd_sf"/>
</dbReference>
<comment type="caution">
    <text evidence="5">The sequence shown here is derived from an EMBL/GenBank/DDBJ whole genome shotgun (WGS) entry which is preliminary data.</text>
</comment>
<evidence type="ECO:0000256" key="3">
    <source>
        <dbReference type="ARBA" id="ARBA00023163"/>
    </source>
</evidence>
<sequence>MEFTKITAPSLKDLFVQQIEEKILSGQLPVGCKMPPEREMAEQMKVSRAVVNGGINELKRKGFLEVLPRQGTYVADFSRNGNLQTLIALLEYRGNKLDKAGIRAILEIRTALEQLAVGLVIDSASAEAINQLELTAKKLKSTDSIQKAAQIAFQYHHDLAYHAGNTVLTLIYSSFKEVCIVLWVRFCKLYGIQALYGHVIHLQRLLNDRDKEGANQWIQHYLTETIEGSQQIYEES</sequence>
<dbReference type="AlphaFoldDB" id="A0A419T633"/>
<dbReference type="Pfam" id="PF07729">
    <property type="entry name" value="FCD"/>
    <property type="match status" value="1"/>
</dbReference>
<evidence type="ECO:0000256" key="1">
    <source>
        <dbReference type="ARBA" id="ARBA00023015"/>
    </source>
</evidence>
<feature type="domain" description="HTH gntR-type" evidence="4">
    <location>
        <begin position="9"/>
        <end position="77"/>
    </location>
</feature>
<dbReference type="RefSeq" id="WP_120196284.1">
    <property type="nucleotide sequence ID" value="NZ_MCIA01000009.1"/>
</dbReference>
<dbReference type="InterPro" id="IPR011711">
    <property type="entry name" value="GntR_C"/>
</dbReference>
<dbReference type="Gene3D" id="1.20.120.530">
    <property type="entry name" value="GntR ligand-binding domain-like"/>
    <property type="match status" value="1"/>
</dbReference>